<accession>A0A2M9D5Z6</accession>
<name>A0A2M9D5Z6_9MICO</name>
<protein>
    <submittedName>
        <fullName evidence="1">Uncharacterized protein</fullName>
    </submittedName>
</protein>
<dbReference type="AlphaFoldDB" id="A0A2M9D5Z6"/>
<reference evidence="1 2" key="1">
    <citation type="submission" date="2017-11" db="EMBL/GenBank/DDBJ databases">
        <title>Genomic Encyclopedia of Archaeal and Bacterial Type Strains, Phase II (KMG-II): From Individual Species to Whole Genera.</title>
        <authorList>
            <person name="Goeker M."/>
        </authorList>
    </citation>
    <scope>NUCLEOTIDE SEQUENCE [LARGE SCALE GENOMIC DNA]</scope>
    <source>
        <strain evidence="1 2">DSM 16400</strain>
    </source>
</reference>
<proteinExistence type="predicted"/>
<evidence type="ECO:0000313" key="2">
    <source>
        <dbReference type="Proteomes" id="UP000231742"/>
    </source>
</evidence>
<sequence length="219" mass="24506">MPLLTQDEYILEFQIPRLCEKVIKKCVEALQMILSKADGPHISAERLREWPLEQAPADIVSALHLEMAASQSAEKLIDAIRKVSLPTGNLDHAVQRLVSASVDVPNGKSLGNAKRDVVSALRSHYANPPGDALFLSAIAPAVQDGYFVYLRHLEQVRQQDIALAPTHSPTSYRRLARLNDRFIHAVSQQFASVFMAIGLPNDYEEMREIHSELLGERYK</sequence>
<comment type="caution">
    <text evidence="1">The sequence shown here is derived from an EMBL/GenBank/DDBJ whole genome shotgun (WGS) entry which is preliminary data.</text>
</comment>
<dbReference type="EMBL" id="PGFH01000001">
    <property type="protein sequence ID" value="PJJ81136.1"/>
    <property type="molecule type" value="Genomic_DNA"/>
</dbReference>
<gene>
    <name evidence="1" type="ORF">CLV85_0306</name>
</gene>
<evidence type="ECO:0000313" key="1">
    <source>
        <dbReference type="EMBL" id="PJJ81136.1"/>
    </source>
</evidence>
<organism evidence="1 2">
    <name type="scientific">Salinibacterium amurskyense</name>
    <dbReference type="NCBI Taxonomy" id="205941"/>
    <lineage>
        <taxon>Bacteria</taxon>
        <taxon>Bacillati</taxon>
        <taxon>Actinomycetota</taxon>
        <taxon>Actinomycetes</taxon>
        <taxon>Micrococcales</taxon>
        <taxon>Microbacteriaceae</taxon>
        <taxon>Salinibacterium</taxon>
    </lineage>
</organism>
<keyword evidence="2" id="KW-1185">Reference proteome</keyword>
<dbReference type="Proteomes" id="UP000231742">
    <property type="component" value="Unassembled WGS sequence"/>
</dbReference>